<evidence type="ECO:0000313" key="2">
    <source>
        <dbReference type="EMBL" id="MBB3727057.1"/>
    </source>
</evidence>
<reference evidence="2 3" key="1">
    <citation type="submission" date="2020-08" db="EMBL/GenBank/DDBJ databases">
        <title>Sequencing the genomes of 1000 actinobacteria strains.</title>
        <authorList>
            <person name="Klenk H.-P."/>
        </authorList>
    </citation>
    <scope>NUCLEOTIDE SEQUENCE [LARGE SCALE GENOMIC DNA]</scope>
    <source>
        <strain evidence="2 3">DSM 44320</strain>
    </source>
</reference>
<evidence type="ECO:0000256" key="1">
    <source>
        <dbReference type="SAM" id="MobiDB-lite"/>
    </source>
</evidence>
<evidence type="ECO:0000313" key="3">
    <source>
        <dbReference type="Proteomes" id="UP000579945"/>
    </source>
</evidence>
<name>A0A7W5YN37_9ACTN</name>
<dbReference type="Proteomes" id="UP000579945">
    <property type="component" value="Unassembled WGS sequence"/>
</dbReference>
<organism evidence="2 3">
    <name type="scientific">Nonomuraea dietziae</name>
    <dbReference type="NCBI Taxonomy" id="65515"/>
    <lineage>
        <taxon>Bacteria</taxon>
        <taxon>Bacillati</taxon>
        <taxon>Actinomycetota</taxon>
        <taxon>Actinomycetes</taxon>
        <taxon>Streptosporangiales</taxon>
        <taxon>Streptosporangiaceae</taxon>
        <taxon>Nonomuraea</taxon>
    </lineage>
</organism>
<keyword evidence="3" id="KW-1185">Reference proteome</keyword>
<dbReference type="EMBL" id="JACIBV010000001">
    <property type="protein sequence ID" value="MBB3727057.1"/>
    <property type="molecule type" value="Genomic_DNA"/>
</dbReference>
<protein>
    <submittedName>
        <fullName evidence="2">Uncharacterized protein</fullName>
    </submittedName>
</protein>
<accession>A0A7W5YN37</accession>
<gene>
    <name evidence="2" type="ORF">FHR33_002917</name>
</gene>
<dbReference type="AlphaFoldDB" id="A0A7W5YN37"/>
<feature type="region of interest" description="Disordered" evidence="1">
    <location>
        <begin position="1"/>
        <end position="30"/>
    </location>
</feature>
<sequence>MATAGVDPAGLMARTLPGPFARGPAANRGG</sequence>
<proteinExistence type="predicted"/>
<comment type="caution">
    <text evidence="2">The sequence shown here is derived from an EMBL/GenBank/DDBJ whole genome shotgun (WGS) entry which is preliminary data.</text>
</comment>